<name>A0ACB0KBS4_TRIPR</name>
<evidence type="ECO:0000313" key="2">
    <source>
        <dbReference type="Proteomes" id="UP001177021"/>
    </source>
</evidence>
<reference evidence="1" key="1">
    <citation type="submission" date="2023-10" db="EMBL/GenBank/DDBJ databases">
        <authorList>
            <person name="Rodriguez Cubillos JULIANA M."/>
            <person name="De Vega J."/>
        </authorList>
    </citation>
    <scope>NUCLEOTIDE SEQUENCE</scope>
</reference>
<dbReference type="EMBL" id="CASHSV030000206">
    <property type="protein sequence ID" value="CAJ2653208.1"/>
    <property type="molecule type" value="Genomic_DNA"/>
</dbReference>
<protein>
    <submittedName>
        <fullName evidence="1">Uncharacterized protein</fullName>
    </submittedName>
</protein>
<accession>A0ACB0KBS4</accession>
<proteinExistence type="predicted"/>
<organism evidence="1 2">
    <name type="scientific">Trifolium pratense</name>
    <name type="common">Red clover</name>
    <dbReference type="NCBI Taxonomy" id="57577"/>
    <lineage>
        <taxon>Eukaryota</taxon>
        <taxon>Viridiplantae</taxon>
        <taxon>Streptophyta</taxon>
        <taxon>Embryophyta</taxon>
        <taxon>Tracheophyta</taxon>
        <taxon>Spermatophyta</taxon>
        <taxon>Magnoliopsida</taxon>
        <taxon>eudicotyledons</taxon>
        <taxon>Gunneridae</taxon>
        <taxon>Pentapetalae</taxon>
        <taxon>rosids</taxon>
        <taxon>fabids</taxon>
        <taxon>Fabales</taxon>
        <taxon>Fabaceae</taxon>
        <taxon>Papilionoideae</taxon>
        <taxon>50 kb inversion clade</taxon>
        <taxon>NPAAA clade</taxon>
        <taxon>Hologalegina</taxon>
        <taxon>IRL clade</taxon>
        <taxon>Trifolieae</taxon>
        <taxon>Trifolium</taxon>
    </lineage>
</organism>
<dbReference type="Proteomes" id="UP001177021">
    <property type="component" value="Unassembled WGS sequence"/>
</dbReference>
<sequence>MQVHIQNQSTFAAIIFSILQVLNEDQASLFMIVLWSIWQQRNNKLWRNVSDSIQFTCERANKFLSEWKGAQLNHEVPVQQQRSIPRWIKPQSGRYKCNVMPVENQNKVGIGMCIRDDQGCFVLARTEWISPILNVEIGEAIGLLKALNWVHELQLANVDFEFDSQIVVTRFHGN</sequence>
<comment type="caution">
    <text evidence="1">The sequence shown here is derived from an EMBL/GenBank/DDBJ whole genome shotgun (WGS) entry which is preliminary data.</text>
</comment>
<gene>
    <name evidence="1" type="ORF">MILVUS5_LOCUS20592</name>
</gene>
<keyword evidence="2" id="KW-1185">Reference proteome</keyword>
<evidence type="ECO:0000313" key="1">
    <source>
        <dbReference type="EMBL" id="CAJ2653208.1"/>
    </source>
</evidence>